<dbReference type="SUPFAM" id="SSF82693">
    <property type="entry name" value="Multidrug efflux transporter AcrB pore domain, PN1, PN2, PC1 and PC2 subdomains"/>
    <property type="match status" value="4"/>
</dbReference>
<feature type="transmembrane region" description="Helical" evidence="9">
    <location>
        <begin position="342"/>
        <end position="361"/>
    </location>
</feature>
<dbReference type="InterPro" id="IPR027463">
    <property type="entry name" value="AcrB_DN_DC_subdom"/>
</dbReference>
<feature type="transmembrane region" description="Helical" evidence="9">
    <location>
        <begin position="395"/>
        <end position="415"/>
    </location>
</feature>
<evidence type="ECO:0000256" key="7">
    <source>
        <dbReference type="ARBA" id="ARBA00022989"/>
    </source>
</evidence>
<evidence type="ECO:0000256" key="8">
    <source>
        <dbReference type="ARBA" id="ARBA00023136"/>
    </source>
</evidence>
<dbReference type="InterPro" id="IPR004764">
    <property type="entry name" value="MdtF-like"/>
</dbReference>
<dbReference type="AlphaFoldDB" id="A0A0K1Q1Z4"/>
<feature type="transmembrane region" description="Helical" evidence="9">
    <location>
        <begin position="890"/>
        <end position="912"/>
    </location>
</feature>
<feature type="transmembrane region" description="Helical" evidence="9">
    <location>
        <begin position="864"/>
        <end position="883"/>
    </location>
</feature>
<evidence type="ECO:0000256" key="6">
    <source>
        <dbReference type="ARBA" id="ARBA00022692"/>
    </source>
</evidence>
<dbReference type="STRING" id="1391654.AKJ09_06489"/>
<dbReference type="Pfam" id="PF00873">
    <property type="entry name" value="ACR_tran"/>
    <property type="match status" value="1"/>
</dbReference>
<dbReference type="NCBIfam" id="NF000282">
    <property type="entry name" value="RND_permease_1"/>
    <property type="match status" value="1"/>
</dbReference>
<dbReference type="InterPro" id="IPR001036">
    <property type="entry name" value="Acrflvin-R"/>
</dbReference>
<evidence type="ECO:0000256" key="5">
    <source>
        <dbReference type="ARBA" id="ARBA00022519"/>
    </source>
</evidence>
<evidence type="ECO:0000259" key="10">
    <source>
        <dbReference type="PROSITE" id="PS50156"/>
    </source>
</evidence>
<dbReference type="PANTHER" id="PTHR32063">
    <property type="match status" value="1"/>
</dbReference>
<dbReference type="GO" id="GO:0015562">
    <property type="term" value="F:efflux transmembrane transporter activity"/>
    <property type="evidence" value="ECO:0007669"/>
    <property type="project" value="InterPro"/>
</dbReference>
<feature type="transmembrane region" description="Helical" evidence="9">
    <location>
        <begin position="472"/>
        <end position="499"/>
    </location>
</feature>
<dbReference type="FunFam" id="1.20.1640.10:FF:000001">
    <property type="entry name" value="Efflux pump membrane transporter"/>
    <property type="match status" value="1"/>
</dbReference>
<dbReference type="PROSITE" id="PS50156">
    <property type="entry name" value="SSD"/>
    <property type="match status" value="1"/>
</dbReference>
<dbReference type="Proteomes" id="UP000064967">
    <property type="component" value="Chromosome"/>
</dbReference>
<evidence type="ECO:0000256" key="9">
    <source>
        <dbReference type="SAM" id="Phobius"/>
    </source>
</evidence>
<dbReference type="PRINTS" id="PR00702">
    <property type="entry name" value="ACRIFLAVINRP"/>
</dbReference>
<comment type="subcellular location">
    <subcellularLocation>
        <location evidence="1">Cell inner membrane</location>
        <topology evidence="1">Multi-pass membrane protein</topology>
    </subcellularLocation>
</comment>
<dbReference type="FunFam" id="3.30.70.1430:FF:000001">
    <property type="entry name" value="Efflux pump membrane transporter"/>
    <property type="match status" value="1"/>
</dbReference>
<feature type="transmembrane region" description="Helical" evidence="9">
    <location>
        <begin position="1001"/>
        <end position="1023"/>
    </location>
</feature>
<feature type="domain" description="SSD" evidence="10">
    <location>
        <begin position="372"/>
        <end position="497"/>
    </location>
</feature>
<organism evidence="11 12">
    <name type="scientific">Labilithrix luteola</name>
    <dbReference type="NCBI Taxonomy" id="1391654"/>
    <lineage>
        <taxon>Bacteria</taxon>
        <taxon>Pseudomonadati</taxon>
        <taxon>Myxococcota</taxon>
        <taxon>Polyangia</taxon>
        <taxon>Polyangiales</taxon>
        <taxon>Labilitrichaceae</taxon>
        <taxon>Labilithrix</taxon>
    </lineage>
</organism>
<dbReference type="GO" id="GO:0042910">
    <property type="term" value="F:xenobiotic transmembrane transporter activity"/>
    <property type="evidence" value="ECO:0007669"/>
    <property type="project" value="TreeGrafter"/>
</dbReference>
<dbReference type="OrthoDB" id="9759330at2"/>
<dbReference type="NCBIfam" id="TIGR00915">
    <property type="entry name" value="2A0602"/>
    <property type="match status" value="1"/>
</dbReference>
<dbReference type="Gene3D" id="1.20.1640.10">
    <property type="entry name" value="Multidrug efflux transporter AcrB transmembrane domain"/>
    <property type="match status" value="2"/>
</dbReference>
<feature type="transmembrane region" description="Helical" evidence="9">
    <location>
        <begin position="924"/>
        <end position="944"/>
    </location>
</feature>
<keyword evidence="3" id="KW-0813">Transport</keyword>
<evidence type="ECO:0000313" key="11">
    <source>
        <dbReference type="EMBL" id="AKU99825.1"/>
    </source>
</evidence>
<sequence length="1054" mass="113607">MFVQFFLRRPVFAAVCSLLIVLAGAISIPSLPIAQYPQLAPPQVTVTAMYNGASASVVESAVTTPLEQQINGVEGMKYISSTSSNDGVSNIIVTFEIGRDPDLAAVDVQNRVQQALGRLPNEVKVTGVTVKKNSSAFVLAFALFAEHGEYDSVFISNYADRYIVDGLKRVEGMGDVQLFGERKYSMRVWLDPVRLAARKLTASDVVHALQEQNLQVAAGQIGQQPAPPGQSYTFSVRASGRLKDEGDFGRMVLKSGDDGTLVQLKDVGRAELGAEDYSTITRHNGKTAVGIGVLQLPTANALDVGDRSKKQLAQLAKSFPPGLRYEVAFDTTPFVRDSVHEVLETLAEAIVLVVLVIFLFLGSVRSTIIPAITIPVSLVGTFAFVKLLGFSINTLTLFGITLATGLVVDDAIVVIENIERFIREKGMSPKRAAGEAMGEVAGAVIATSLVLVAVFVPVAFFPGTTGRIYKQFSLTIAISVAISAFNALTLTPALCAILLERHTTPGKFFTAVERVIEAVRRKYASSVASTLRFRLVATGVFVAALAATYFVSLKVPSGFVPEEDQGYFIVAVQTPEGASVDATNEVAKRVEKILSAQPEVQNTFVLSGFSFAGNAPNKGIVFVPLKDYAERKGKEHSASAVIERVRGTLMGLTDGFVLPFAPPPIQGVGNYGGFQFEVLDRTGVDIQELAGATWGMVGQGNADTKQLKGLFSQFTANDPQLVVEVDREKAKSLRVRLEEVFSTLSVYMGSQYVNDFDFSNRSYRVYVQADARFRAEPRNIKEFYVRSDTGDMVPLASLVDVHEAVAPQIINHYNLYRSAEIVGSPAKGRSTGQAMASMEKLAKENLPGGMSFEWSGLSREELEAGSQTAIIFGLGLFVVFLVLAAQYESFALPFIVLLGVPVAILGALLGQLVRGLENDVFCQVGLLMLVGLASKNAILIVEFANQLRQRGRSIVEAARESAETRLRPILMTSLAFILGIFPLVVASGAGQAARHSLGTAVVFGMVVSTLVNLYLIPVLYVAFESLRERFKKPKVEDDEDLVAHDVASSASAAE</sequence>
<accession>A0A0K1Q1Z4</accession>
<keyword evidence="4" id="KW-1003">Cell membrane</keyword>
<dbReference type="Gene3D" id="3.30.2090.10">
    <property type="entry name" value="Multidrug efflux transporter AcrB TolC docking domain, DN and DC subdomains"/>
    <property type="match status" value="2"/>
</dbReference>
<dbReference type="RefSeq" id="WP_146651213.1">
    <property type="nucleotide sequence ID" value="NZ_CP012333.1"/>
</dbReference>
<evidence type="ECO:0000256" key="1">
    <source>
        <dbReference type="ARBA" id="ARBA00004429"/>
    </source>
</evidence>
<keyword evidence="8 9" id="KW-0472">Membrane</keyword>
<proteinExistence type="inferred from homology"/>
<dbReference type="Gene3D" id="3.30.70.1320">
    <property type="entry name" value="Multidrug efflux transporter AcrB pore domain like"/>
    <property type="match status" value="1"/>
</dbReference>
<evidence type="ECO:0000313" key="12">
    <source>
        <dbReference type="Proteomes" id="UP000064967"/>
    </source>
</evidence>
<dbReference type="EMBL" id="CP012333">
    <property type="protein sequence ID" value="AKU99825.1"/>
    <property type="molecule type" value="Genomic_DNA"/>
</dbReference>
<name>A0A0K1Q1Z4_9BACT</name>
<keyword evidence="7 9" id="KW-1133">Transmembrane helix</keyword>
<dbReference type="GO" id="GO:0005886">
    <property type="term" value="C:plasma membrane"/>
    <property type="evidence" value="ECO:0007669"/>
    <property type="project" value="UniProtKB-SubCell"/>
</dbReference>
<dbReference type="GO" id="GO:0009636">
    <property type="term" value="P:response to toxic substance"/>
    <property type="evidence" value="ECO:0007669"/>
    <property type="project" value="UniProtKB-ARBA"/>
</dbReference>
<feature type="transmembrane region" description="Helical" evidence="9">
    <location>
        <begin position="436"/>
        <end position="460"/>
    </location>
</feature>
<dbReference type="KEGG" id="llu:AKJ09_06489"/>
<dbReference type="SUPFAM" id="SSF82714">
    <property type="entry name" value="Multidrug efflux transporter AcrB TolC docking domain, DN and DC subdomains"/>
    <property type="match status" value="2"/>
</dbReference>
<keyword evidence="5" id="KW-0997">Cell inner membrane</keyword>
<feature type="transmembrane region" description="Helical" evidence="9">
    <location>
        <begin position="969"/>
        <end position="989"/>
    </location>
</feature>
<evidence type="ECO:0000256" key="2">
    <source>
        <dbReference type="ARBA" id="ARBA00010942"/>
    </source>
</evidence>
<comment type="similarity">
    <text evidence="2">Belongs to the resistance-nodulation-cell division (RND) (TC 2.A.6) family.</text>
</comment>
<keyword evidence="12" id="KW-1185">Reference proteome</keyword>
<feature type="transmembrane region" description="Helical" evidence="9">
    <location>
        <begin position="368"/>
        <end position="389"/>
    </location>
</feature>
<dbReference type="PANTHER" id="PTHR32063:SF11">
    <property type="entry name" value="CATION OR DRUG EFFLUX SYSTEM PROTEIN"/>
    <property type="match status" value="1"/>
</dbReference>
<dbReference type="SUPFAM" id="SSF82866">
    <property type="entry name" value="Multidrug efflux transporter AcrB transmembrane domain"/>
    <property type="match status" value="2"/>
</dbReference>
<feature type="transmembrane region" description="Helical" evidence="9">
    <location>
        <begin position="531"/>
        <end position="551"/>
    </location>
</feature>
<dbReference type="Gene3D" id="3.30.70.1430">
    <property type="entry name" value="Multidrug efflux transporter AcrB pore domain"/>
    <property type="match status" value="2"/>
</dbReference>
<protein>
    <submittedName>
        <fullName evidence="11">RND efflux system, inner membrane transporter CmeB</fullName>
    </submittedName>
</protein>
<evidence type="ECO:0000256" key="3">
    <source>
        <dbReference type="ARBA" id="ARBA00022448"/>
    </source>
</evidence>
<dbReference type="Gene3D" id="3.30.70.1440">
    <property type="entry name" value="Multidrug efflux transporter AcrB pore domain"/>
    <property type="match status" value="1"/>
</dbReference>
<dbReference type="PATRIC" id="fig|1391654.3.peg.6582"/>
<reference evidence="11 12" key="1">
    <citation type="submission" date="2015-08" db="EMBL/GenBank/DDBJ databases">
        <authorList>
            <person name="Babu N.S."/>
            <person name="Beckwith C.J."/>
            <person name="Beseler K.G."/>
            <person name="Brison A."/>
            <person name="Carone J.V."/>
            <person name="Caskin T.P."/>
            <person name="Diamond M."/>
            <person name="Durham M.E."/>
            <person name="Foxe J.M."/>
            <person name="Go M."/>
            <person name="Henderson B.A."/>
            <person name="Jones I.B."/>
            <person name="McGettigan J.A."/>
            <person name="Micheletti S.J."/>
            <person name="Nasrallah M.E."/>
            <person name="Ortiz D."/>
            <person name="Piller C.R."/>
            <person name="Privatt S.R."/>
            <person name="Schneider S.L."/>
            <person name="Sharp S."/>
            <person name="Smith T.C."/>
            <person name="Stanton J.D."/>
            <person name="Ullery H.E."/>
            <person name="Wilson R.J."/>
            <person name="Serrano M.G."/>
            <person name="Buck G."/>
            <person name="Lee V."/>
            <person name="Wang Y."/>
            <person name="Carvalho R."/>
            <person name="Voegtly L."/>
            <person name="Shi R."/>
            <person name="Duckworth R."/>
            <person name="Johnson A."/>
            <person name="Loviza R."/>
            <person name="Walstead R."/>
            <person name="Shah Z."/>
            <person name="Kiflezghi M."/>
            <person name="Wade K."/>
            <person name="Ball S.L."/>
            <person name="Bradley K.W."/>
            <person name="Asai D.J."/>
            <person name="Bowman C.A."/>
            <person name="Russell D.A."/>
            <person name="Pope W.H."/>
            <person name="Jacobs-Sera D."/>
            <person name="Hendrix R.W."/>
            <person name="Hatfull G.F."/>
        </authorList>
    </citation>
    <scope>NUCLEOTIDE SEQUENCE [LARGE SCALE GENOMIC DNA]</scope>
    <source>
        <strain evidence="11 12">DSM 27648</strain>
    </source>
</reference>
<dbReference type="InterPro" id="IPR000731">
    <property type="entry name" value="SSD"/>
</dbReference>
<keyword evidence="6 9" id="KW-0812">Transmembrane</keyword>
<gene>
    <name evidence="11" type="ORF">AKJ09_06489</name>
</gene>
<evidence type="ECO:0000256" key="4">
    <source>
        <dbReference type="ARBA" id="ARBA00022475"/>
    </source>
</evidence>